<comment type="caution">
    <text evidence="3">The sequence shown here is derived from an EMBL/GenBank/DDBJ whole genome shotgun (WGS) entry which is preliminary data.</text>
</comment>
<keyword evidence="2" id="KW-0564">Palmitate</keyword>
<dbReference type="Pfam" id="PF02321">
    <property type="entry name" value="OEP"/>
    <property type="match status" value="2"/>
</dbReference>
<evidence type="ECO:0000313" key="3">
    <source>
        <dbReference type="EMBL" id="GLS27489.1"/>
    </source>
</evidence>
<evidence type="ECO:0000256" key="1">
    <source>
        <dbReference type="ARBA" id="ARBA00007613"/>
    </source>
</evidence>
<proteinExistence type="inferred from homology"/>
<comment type="similarity">
    <text evidence="1 2">Belongs to the outer membrane factor (OMF) (TC 1.B.17) family.</text>
</comment>
<evidence type="ECO:0000256" key="2">
    <source>
        <dbReference type="RuleBase" id="RU362097"/>
    </source>
</evidence>
<dbReference type="Gene3D" id="1.20.1600.10">
    <property type="entry name" value="Outer membrane efflux proteins (OEP)"/>
    <property type="match status" value="1"/>
</dbReference>
<protein>
    <submittedName>
        <fullName evidence="3">RND transporter</fullName>
    </submittedName>
</protein>
<keyword evidence="2" id="KW-0449">Lipoprotein</keyword>
<gene>
    <name evidence="3" type="primary">oprN</name>
    <name evidence="3" type="ORF">GCM10007877_32080</name>
</gene>
<dbReference type="NCBIfam" id="TIGR01845">
    <property type="entry name" value="outer_NodT"/>
    <property type="match status" value="1"/>
</dbReference>
<keyword evidence="2" id="KW-0812">Transmembrane</keyword>
<dbReference type="RefSeq" id="WP_232594029.1">
    <property type="nucleotide sequence ID" value="NZ_BSPD01000080.1"/>
</dbReference>
<name>A0AA37T886_9GAMM</name>
<dbReference type="SUPFAM" id="SSF56954">
    <property type="entry name" value="Outer membrane efflux proteins (OEP)"/>
    <property type="match status" value="1"/>
</dbReference>
<organism evidence="3 4">
    <name type="scientific">Marinibactrum halimedae</name>
    <dbReference type="NCBI Taxonomy" id="1444977"/>
    <lineage>
        <taxon>Bacteria</taxon>
        <taxon>Pseudomonadati</taxon>
        <taxon>Pseudomonadota</taxon>
        <taxon>Gammaproteobacteria</taxon>
        <taxon>Cellvibrionales</taxon>
        <taxon>Cellvibrionaceae</taxon>
        <taxon>Marinibactrum</taxon>
    </lineage>
</organism>
<dbReference type="GO" id="GO:0015562">
    <property type="term" value="F:efflux transmembrane transporter activity"/>
    <property type="evidence" value="ECO:0007669"/>
    <property type="project" value="InterPro"/>
</dbReference>
<sequence length="478" mass="52624">MKPYHNVLCCIAATFLLANCSHNPEFRNQIESNNFQANKVEFQEHEKGRYRASNPEQRWWQTLKDNELGQLIHHAFKHNYDIRIALSNVAAARALVSESKLDRYPTIQANAGSARQRLSDEGVNGINAERNFSTYDAGFDAVWELDLFGRVNSGISASSANLEARRADAQAMHVTVAAEVAKNYIELRGAQLQLNVAEKNAKNQRTTLKLTNELLTAGRGSTLDVERAKSQVLFTESQIPSLQAAINASINRLEVLTGQPPDTLRELLKQSKDLPSIPITVAVGDAPSLLARRPDVRAAEHELASSIAEYDIEVANLYPRFTLEGSIGFLSTSFSNTFTGGASNFIFGPRISWAAFDLGRVKSRIKASDAKAQADLSRFEKTVRVALEEVDTGMVNFSHEEKRRAKLAAAANASAKASILARQRYDAGSDNFLDLLDSERSLLDAQSQLATSETKVLLDLVALYKALGGGWQITQNTK</sequence>
<dbReference type="GO" id="GO:0009279">
    <property type="term" value="C:cell outer membrane"/>
    <property type="evidence" value="ECO:0007669"/>
    <property type="project" value="UniProtKB-SubCell"/>
</dbReference>
<keyword evidence="4" id="KW-1185">Reference proteome</keyword>
<accession>A0AA37T886</accession>
<dbReference type="EMBL" id="BSPD01000080">
    <property type="protein sequence ID" value="GLS27489.1"/>
    <property type="molecule type" value="Genomic_DNA"/>
</dbReference>
<keyword evidence="2" id="KW-1134">Transmembrane beta strand</keyword>
<evidence type="ECO:0000313" key="4">
    <source>
        <dbReference type="Proteomes" id="UP001156870"/>
    </source>
</evidence>
<reference evidence="3 4" key="1">
    <citation type="journal article" date="2014" name="Int. J. Syst. Evol. Microbiol.">
        <title>Complete genome sequence of Corynebacterium casei LMG S-19264T (=DSM 44701T), isolated from a smear-ripened cheese.</title>
        <authorList>
            <consortium name="US DOE Joint Genome Institute (JGI-PGF)"/>
            <person name="Walter F."/>
            <person name="Albersmeier A."/>
            <person name="Kalinowski J."/>
            <person name="Ruckert C."/>
        </authorList>
    </citation>
    <scope>NUCLEOTIDE SEQUENCE [LARGE SCALE GENOMIC DNA]</scope>
    <source>
        <strain evidence="3 4">NBRC 110095</strain>
    </source>
</reference>
<keyword evidence="2" id="KW-0472">Membrane</keyword>
<dbReference type="Proteomes" id="UP001156870">
    <property type="component" value="Unassembled WGS sequence"/>
</dbReference>
<dbReference type="Gene3D" id="2.20.200.10">
    <property type="entry name" value="Outer membrane efflux proteins (OEP)"/>
    <property type="match status" value="1"/>
</dbReference>
<comment type="subcellular location">
    <subcellularLocation>
        <location evidence="2">Cell outer membrane</location>
        <topology evidence="2">Lipid-anchor</topology>
    </subcellularLocation>
</comment>
<dbReference type="AlphaFoldDB" id="A0AA37T886"/>
<dbReference type="PANTHER" id="PTHR30203">
    <property type="entry name" value="OUTER MEMBRANE CATION EFFLUX PROTEIN"/>
    <property type="match status" value="1"/>
</dbReference>
<dbReference type="PANTHER" id="PTHR30203:SF25">
    <property type="entry name" value="OUTER MEMBRANE PROTEIN-RELATED"/>
    <property type="match status" value="1"/>
</dbReference>
<dbReference type="InterPro" id="IPR010131">
    <property type="entry name" value="MdtP/NodT-like"/>
</dbReference>
<dbReference type="InterPro" id="IPR003423">
    <property type="entry name" value="OMP_efflux"/>
</dbReference>